<dbReference type="EMBL" id="CP053073">
    <property type="protein sequence ID" value="QJR16592.1"/>
    <property type="molecule type" value="Genomic_DNA"/>
</dbReference>
<feature type="transmembrane region" description="Helical" evidence="4">
    <location>
        <begin position="299"/>
        <end position="324"/>
    </location>
</feature>
<feature type="transmembrane region" description="Helical" evidence="4">
    <location>
        <begin position="100"/>
        <end position="123"/>
    </location>
</feature>
<feature type="transmembrane region" description="Helical" evidence="4">
    <location>
        <begin position="39"/>
        <end position="62"/>
    </location>
</feature>
<organism evidence="5 6">
    <name type="scientific">Usitatibacter palustris</name>
    <dbReference type="NCBI Taxonomy" id="2732487"/>
    <lineage>
        <taxon>Bacteria</taxon>
        <taxon>Pseudomonadati</taxon>
        <taxon>Pseudomonadota</taxon>
        <taxon>Betaproteobacteria</taxon>
        <taxon>Nitrosomonadales</taxon>
        <taxon>Usitatibacteraceae</taxon>
        <taxon>Usitatibacter</taxon>
    </lineage>
</organism>
<evidence type="ECO:0000256" key="2">
    <source>
        <dbReference type="ARBA" id="ARBA00022989"/>
    </source>
</evidence>
<feature type="transmembrane region" description="Helical" evidence="4">
    <location>
        <begin position="135"/>
        <end position="153"/>
    </location>
</feature>
<dbReference type="AlphaFoldDB" id="A0A6M4HBH6"/>
<gene>
    <name evidence="5" type="ORF">DSM104440_03427</name>
</gene>
<evidence type="ECO:0000313" key="5">
    <source>
        <dbReference type="EMBL" id="QJR16592.1"/>
    </source>
</evidence>
<evidence type="ECO:0000256" key="3">
    <source>
        <dbReference type="ARBA" id="ARBA00023136"/>
    </source>
</evidence>
<feature type="transmembrane region" description="Helical" evidence="4">
    <location>
        <begin position="273"/>
        <end position="293"/>
    </location>
</feature>
<feature type="transmembrane region" description="Helical" evidence="4">
    <location>
        <begin position="368"/>
        <end position="388"/>
    </location>
</feature>
<dbReference type="Pfam" id="PF07690">
    <property type="entry name" value="MFS_1"/>
    <property type="match status" value="1"/>
</dbReference>
<sequence>MASTGVILAVLQLFFALTWVIYVIYLPGLAAQAGIPKDAVPLILLMDQAIFVACDWAAGVYADRVAATLGRIGPRLAMVTLVSCAAFLALPFVAPEGSVPAFIALTVVWSATSSALRAPPLMLIGKHAASPHRPWLAGLYMLGIGIAGAMAPYLGSTLKGVDPRIPFAISSIVVVVVTFVLAAAERRLEGSTSTLREREWRFRQPGGFTIGAFAIAVALLAVGFQVHFSMNSVPAYLKHAKPQDLEHLMPVFWIGFNLLMLPATLLTKRFGGLFVMALAGVVAVAATAFAARVDNLDALIAAQFVAGGAWGTLLMSAFTAALAVGNPGRGGSVTGMLFSVLALAAFARIAFVNAGGPSLPGLAEVLPVVPAVLWAAGTLVIAGLAFRIGRSSAA</sequence>
<feature type="transmembrane region" description="Helical" evidence="4">
    <location>
        <begin position="336"/>
        <end position="356"/>
    </location>
</feature>
<dbReference type="GO" id="GO:0022857">
    <property type="term" value="F:transmembrane transporter activity"/>
    <property type="evidence" value="ECO:0007669"/>
    <property type="project" value="InterPro"/>
</dbReference>
<accession>A0A6M4HBH6</accession>
<feature type="transmembrane region" description="Helical" evidence="4">
    <location>
        <begin position="74"/>
        <end position="94"/>
    </location>
</feature>
<dbReference type="Gene3D" id="1.20.1250.20">
    <property type="entry name" value="MFS general substrate transporter like domains"/>
    <property type="match status" value="1"/>
</dbReference>
<evidence type="ECO:0008006" key="7">
    <source>
        <dbReference type="Google" id="ProtNLM"/>
    </source>
</evidence>
<keyword evidence="6" id="KW-1185">Reference proteome</keyword>
<feature type="transmembrane region" description="Helical" evidence="4">
    <location>
        <begin position="165"/>
        <end position="184"/>
    </location>
</feature>
<dbReference type="RefSeq" id="WP_171164827.1">
    <property type="nucleotide sequence ID" value="NZ_CP053073.1"/>
</dbReference>
<feature type="transmembrane region" description="Helical" evidence="4">
    <location>
        <begin position="205"/>
        <end position="228"/>
    </location>
</feature>
<keyword evidence="3 4" id="KW-0472">Membrane</keyword>
<dbReference type="InParanoid" id="A0A6M4HBH6"/>
<dbReference type="KEGG" id="upl:DSM104440_03427"/>
<reference evidence="5 6" key="1">
    <citation type="submission" date="2020-04" db="EMBL/GenBank/DDBJ databases">
        <title>Usitatibacter rugosus gen. nov., sp. nov. and Usitatibacter palustris sp. nov., novel members of Usitatibacteraceae fam. nov. within the order Nitrosomonadales isolated from soil.</title>
        <authorList>
            <person name="Huber K.J."/>
            <person name="Neumann-Schaal M."/>
            <person name="Geppert A."/>
            <person name="Luckner M."/>
            <person name="Wanner G."/>
            <person name="Overmann J."/>
        </authorList>
    </citation>
    <scope>NUCLEOTIDE SEQUENCE [LARGE SCALE GENOMIC DNA]</scope>
    <source>
        <strain evidence="5 6">Swamp67</strain>
    </source>
</reference>
<dbReference type="InterPro" id="IPR036259">
    <property type="entry name" value="MFS_trans_sf"/>
</dbReference>
<dbReference type="Proteomes" id="UP000503096">
    <property type="component" value="Chromosome"/>
</dbReference>
<feature type="transmembrane region" description="Helical" evidence="4">
    <location>
        <begin position="248"/>
        <end position="266"/>
    </location>
</feature>
<evidence type="ECO:0000256" key="4">
    <source>
        <dbReference type="SAM" id="Phobius"/>
    </source>
</evidence>
<dbReference type="SUPFAM" id="SSF103473">
    <property type="entry name" value="MFS general substrate transporter"/>
    <property type="match status" value="1"/>
</dbReference>
<dbReference type="InterPro" id="IPR011701">
    <property type="entry name" value="MFS"/>
</dbReference>
<keyword evidence="2 4" id="KW-1133">Transmembrane helix</keyword>
<feature type="transmembrane region" description="Helical" evidence="4">
    <location>
        <begin position="7"/>
        <end position="27"/>
    </location>
</feature>
<name>A0A6M4HBH6_9PROT</name>
<proteinExistence type="predicted"/>
<evidence type="ECO:0000313" key="6">
    <source>
        <dbReference type="Proteomes" id="UP000503096"/>
    </source>
</evidence>
<evidence type="ECO:0000256" key="1">
    <source>
        <dbReference type="ARBA" id="ARBA00022692"/>
    </source>
</evidence>
<protein>
    <recommendedName>
        <fullName evidence="7">Major Facilitator Superfamily protein</fullName>
    </recommendedName>
</protein>
<keyword evidence="1 4" id="KW-0812">Transmembrane</keyword>